<feature type="transmembrane region" description="Helical" evidence="1">
    <location>
        <begin position="6"/>
        <end position="24"/>
    </location>
</feature>
<dbReference type="PANTHER" id="PTHR21708">
    <property type="entry name" value="PROBABLE 2-DEHYDROPANTOATE 2-REDUCTASE"/>
    <property type="match status" value="1"/>
</dbReference>
<reference evidence="4 5" key="1">
    <citation type="journal article" date="2016" name="Mol. Biol. Evol.">
        <title>Comparative Genomics of Early-Diverging Mushroom-Forming Fungi Provides Insights into the Origins of Lignocellulose Decay Capabilities.</title>
        <authorList>
            <person name="Nagy L.G."/>
            <person name="Riley R."/>
            <person name="Tritt A."/>
            <person name="Adam C."/>
            <person name="Daum C."/>
            <person name="Floudas D."/>
            <person name="Sun H."/>
            <person name="Yadav J.S."/>
            <person name="Pangilinan J."/>
            <person name="Larsson K.H."/>
            <person name="Matsuura K."/>
            <person name="Barry K."/>
            <person name="Labutti K."/>
            <person name="Kuo R."/>
            <person name="Ohm R.A."/>
            <person name="Bhattacharya S.S."/>
            <person name="Shirouzu T."/>
            <person name="Yoshinaga Y."/>
            <person name="Martin F.M."/>
            <person name="Grigoriev I.V."/>
            <person name="Hibbett D.S."/>
        </authorList>
    </citation>
    <scope>NUCLEOTIDE SEQUENCE [LARGE SCALE GENOMIC DNA]</scope>
    <source>
        <strain evidence="4 5">HHB12733</strain>
    </source>
</reference>
<dbReference type="AlphaFoldDB" id="A0A165DUN7"/>
<dbReference type="FunCoup" id="A0A165DUN7">
    <property type="interactions" value="264"/>
</dbReference>
<dbReference type="EMBL" id="KV424033">
    <property type="protein sequence ID" value="KZT53580.1"/>
    <property type="molecule type" value="Genomic_DNA"/>
</dbReference>
<dbReference type="InParanoid" id="A0A165DUN7"/>
<name>A0A165DUN7_9BASI</name>
<keyword evidence="5" id="KW-1185">Reference proteome</keyword>
<keyword evidence="1" id="KW-0472">Membrane</keyword>
<dbReference type="FunFam" id="1.10.1040.10:FF:000017">
    <property type="entry name" value="2-dehydropantoate 2-reductase"/>
    <property type="match status" value="1"/>
</dbReference>
<dbReference type="Gene3D" id="3.40.50.720">
    <property type="entry name" value="NAD(P)-binding Rossmann-like Domain"/>
    <property type="match status" value="1"/>
</dbReference>
<dbReference type="Gene3D" id="1.10.1040.10">
    <property type="entry name" value="N-(1-d-carboxylethyl)-l-norvaline Dehydrogenase, domain 2"/>
    <property type="match status" value="1"/>
</dbReference>
<accession>A0A165DUN7</accession>
<evidence type="ECO:0000313" key="4">
    <source>
        <dbReference type="EMBL" id="KZT53580.1"/>
    </source>
</evidence>
<evidence type="ECO:0000259" key="3">
    <source>
        <dbReference type="Pfam" id="PF08546"/>
    </source>
</evidence>
<dbReference type="OrthoDB" id="3609at2759"/>
<feature type="domain" description="Ketopantoate reductase N-terminal" evidence="2">
    <location>
        <begin position="8"/>
        <end position="172"/>
    </location>
</feature>
<evidence type="ECO:0000313" key="5">
    <source>
        <dbReference type="Proteomes" id="UP000076842"/>
    </source>
</evidence>
<dbReference type="PANTHER" id="PTHR21708:SF43">
    <property type="entry name" value="KETOPANTOATE REDUCTASE C-TERMINAL DOMAIN-CONTAINING PROTEIN"/>
    <property type="match status" value="1"/>
</dbReference>
<keyword evidence="1" id="KW-0812">Transmembrane</keyword>
<evidence type="ECO:0000256" key="1">
    <source>
        <dbReference type="SAM" id="Phobius"/>
    </source>
</evidence>
<evidence type="ECO:0000259" key="2">
    <source>
        <dbReference type="Pfam" id="PF02558"/>
    </source>
</evidence>
<keyword evidence="1" id="KW-1133">Transmembrane helix</keyword>
<protein>
    <submittedName>
        <fullName evidence="4">6-phosphogluconate dehydrogenase C-terminal domain-like protein</fullName>
    </submittedName>
</protein>
<dbReference type="InterPro" id="IPR008927">
    <property type="entry name" value="6-PGluconate_DH-like_C_sf"/>
</dbReference>
<dbReference type="SUPFAM" id="SSF48179">
    <property type="entry name" value="6-phosphogluconate dehydrogenase C-terminal domain-like"/>
    <property type="match status" value="1"/>
</dbReference>
<dbReference type="InterPro" id="IPR051402">
    <property type="entry name" value="KPR-Related"/>
</dbReference>
<dbReference type="Pfam" id="PF08546">
    <property type="entry name" value="ApbA_C"/>
    <property type="match status" value="1"/>
</dbReference>
<dbReference type="InterPro" id="IPR013328">
    <property type="entry name" value="6PGD_dom2"/>
</dbReference>
<dbReference type="STRING" id="1353952.A0A165DUN7"/>
<feature type="domain" description="Ketopantoate reductase C-terminal" evidence="3">
    <location>
        <begin position="211"/>
        <end position="341"/>
    </location>
</feature>
<proteinExistence type="predicted"/>
<gene>
    <name evidence="4" type="ORF">CALCODRAFT_47579</name>
</gene>
<sequence>MSDEVLDILLVGYGSVGIIYTYILEASKKARVTVVARGNYQQLSEQGADIRSEKYGDHPGWKPYRTLPTVEAAAAYSYTYVLLATKCLPDVLPTTTLLAPLLTPQYAEKYGLPVFVLLQNGLGVEEALDAAAHKLDKQAVVLSAAVYIDSNLTEGRAAVVQTGVERLAVGVYTGLGPSATKPASSKAQQALATFCDLIAAGGSTITADPVIQHAKFRKNLWNACINTACALSRLGTPAFSATPAVKARMREALEGVAGEIVEVGKRMGYPIAMEHVEPIMLEVLEEDGATTILKPSTLMDVERGAPIEIEVIVGSLVRYAEQYKVPIPRLQFVYALMSAIQAENTKAR</sequence>
<dbReference type="InterPro" id="IPR013332">
    <property type="entry name" value="KPR_N"/>
</dbReference>
<dbReference type="Proteomes" id="UP000076842">
    <property type="component" value="Unassembled WGS sequence"/>
</dbReference>
<dbReference type="Pfam" id="PF02558">
    <property type="entry name" value="ApbA"/>
    <property type="match status" value="1"/>
</dbReference>
<dbReference type="InterPro" id="IPR013752">
    <property type="entry name" value="KPA_reductase"/>
</dbReference>
<dbReference type="GO" id="GO:0005737">
    <property type="term" value="C:cytoplasm"/>
    <property type="evidence" value="ECO:0007669"/>
    <property type="project" value="TreeGrafter"/>
</dbReference>
<organism evidence="4 5">
    <name type="scientific">Calocera cornea HHB12733</name>
    <dbReference type="NCBI Taxonomy" id="1353952"/>
    <lineage>
        <taxon>Eukaryota</taxon>
        <taxon>Fungi</taxon>
        <taxon>Dikarya</taxon>
        <taxon>Basidiomycota</taxon>
        <taxon>Agaricomycotina</taxon>
        <taxon>Dacrymycetes</taxon>
        <taxon>Dacrymycetales</taxon>
        <taxon>Dacrymycetaceae</taxon>
        <taxon>Calocera</taxon>
    </lineage>
</organism>